<gene>
    <name evidence="3" type="ORF">GCM10010841_11070</name>
</gene>
<feature type="transmembrane region" description="Helical" evidence="1">
    <location>
        <begin position="135"/>
        <end position="153"/>
    </location>
</feature>
<evidence type="ECO:0000256" key="1">
    <source>
        <dbReference type="SAM" id="Phobius"/>
    </source>
</evidence>
<dbReference type="SUPFAM" id="SSF55073">
    <property type="entry name" value="Nucleotide cyclase"/>
    <property type="match status" value="1"/>
</dbReference>
<dbReference type="CDD" id="cd01949">
    <property type="entry name" value="GGDEF"/>
    <property type="match status" value="1"/>
</dbReference>
<feature type="transmembrane region" description="Helical" evidence="1">
    <location>
        <begin position="109"/>
        <end position="129"/>
    </location>
</feature>
<evidence type="ECO:0000313" key="3">
    <source>
        <dbReference type="EMBL" id="GGM04474.1"/>
    </source>
</evidence>
<evidence type="ECO:0000313" key="4">
    <source>
        <dbReference type="Proteomes" id="UP000661918"/>
    </source>
</evidence>
<sequence>MAYAAGLAYLLYVLVTTVFSPPGGLPQSLQGPKYWAALITVCGGLTLLAAPSRLREISLAAFIGYLTALIFEVPKLVELGLPPLHLGLWLNLEVMVCFLVFGSRWGAGLGALIISVMLLALVLGGPQSATRVSDWTTVILVLVVTGFISYVSMSFTERNLLMSAQDREKLRAARLDAVTEVYGRGAIEEELQRALRFARESNTPMSVIVTDIDHFKAVNDRYGHATGDDVLRAVAKRLRRNVGGSGGLVGRWGGEEFVVLLPGISKTDALAVAERLRREISEQPLADLRVTASFGVAAYRGAHDTPDQLFGRADLAMYEAKNAGRNAVR</sequence>
<feature type="transmembrane region" description="Helical" evidence="1">
    <location>
        <begin position="34"/>
        <end position="50"/>
    </location>
</feature>
<proteinExistence type="predicted"/>
<dbReference type="PANTHER" id="PTHR45138:SF9">
    <property type="entry name" value="DIGUANYLATE CYCLASE DGCM-RELATED"/>
    <property type="match status" value="1"/>
</dbReference>
<dbReference type="PANTHER" id="PTHR45138">
    <property type="entry name" value="REGULATORY COMPONENTS OF SENSORY TRANSDUCTION SYSTEM"/>
    <property type="match status" value="1"/>
</dbReference>
<dbReference type="EMBL" id="BMOM01000006">
    <property type="protein sequence ID" value="GGM04474.1"/>
    <property type="molecule type" value="Genomic_DNA"/>
</dbReference>
<dbReference type="InterPro" id="IPR043128">
    <property type="entry name" value="Rev_trsase/Diguanyl_cyclase"/>
</dbReference>
<dbReference type="Pfam" id="PF00990">
    <property type="entry name" value="GGDEF"/>
    <property type="match status" value="1"/>
</dbReference>
<feature type="transmembrane region" description="Helical" evidence="1">
    <location>
        <begin position="57"/>
        <end position="77"/>
    </location>
</feature>
<dbReference type="InterPro" id="IPR050469">
    <property type="entry name" value="Diguanylate_Cyclase"/>
</dbReference>
<keyword evidence="1" id="KW-1133">Transmembrane helix</keyword>
<keyword evidence="1" id="KW-0812">Transmembrane</keyword>
<dbReference type="InterPro" id="IPR029787">
    <property type="entry name" value="Nucleotide_cyclase"/>
</dbReference>
<organism evidence="3 4">
    <name type="scientific">Deinococcus aerophilus</name>
    <dbReference type="NCBI Taxonomy" id="522488"/>
    <lineage>
        <taxon>Bacteria</taxon>
        <taxon>Thermotogati</taxon>
        <taxon>Deinococcota</taxon>
        <taxon>Deinococci</taxon>
        <taxon>Deinococcales</taxon>
        <taxon>Deinococcaceae</taxon>
        <taxon>Deinococcus</taxon>
    </lineage>
</organism>
<dbReference type="InterPro" id="IPR000160">
    <property type="entry name" value="GGDEF_dom"/>
</dbReference>
<feature type="domain" description="GGDEF" evidence="2">
    <location>
        <begin position="203"/>
        <end position="329"/>
    </location>
</feature>
<protein>
    <submittedName>
        <fullName evidence="3">GGDEF domain-containing protein</fullName>
    </submittedName>
</protein>
<comment type="caution">
    <text evidence="3">The sequence shown here is derived from an EMBL/GenBank/DDBJ whole genome shotgun (WGS) entry which is preliminary data.</text>
</comment>
<dbReference type="SMART" id="SM00267">
    <property type="entry name" value="GGDEF"/>
    <property type="match status" value="1"/>
</dbReference>
<reference evidence="4" key="1">
    <citation type="journal article" date="2019" name="Int. J. Syst. Evol. Microbiol.">
        <title>The Global Catalogue of Microorganisms (GCM) 10K type strain sequencing project: providing services to taxonomists for standard genome sequencing and annotation.</title>
        <authorList>
            <consortium name="The Broad Institute Genomics Platform"/>
            <consortium name="The Broad Institute Genome Sequencing Center for Infectious Disease"/>
            <person name="Wu L."/>
            <person name="Ma J."/>
        </authorList>
    </citation>
    <scope>NUCLEOTIDE SEQUENCE [LARGE SCALE GENOMIC DNA]</scope>
    <source>
        <strain evidence="4">JCM 15443</strain>
    </source>
</reference>
<keyword evidence="4" id="KW-1185">Reference proteome</keyword>
<dbReference type="Proteomes" id="UP000661918">
    <property type="component" value="Unassembled WGS sequence"/>
</dbReference>
<dbReference type="PROSITE" id="PS50887">
    <property type="entry name" value="GGDEF"/>
    <property type="match status" value="1"/>
</dbReference>
<evidence type="ECO:0000259" key="2">
    <source>
        <dbReference type="PROSITE" id="PS50887"/>
    </source>
</evidence>
<keyword evidence="1" id="KW-0472">Membrane</keyword>
<name>A0ABQ2GN40_9DEIO</name>
<dbReference type="NCBIfam" id="TIGR00254">
    <property type="entry name" value="GGDEF"/>
    <property type="match status" value="1"/>
</dbReference>
<accession>A0ABQ2GN40</accession>
<dbReference type="Gene3D" id="3.30.70.270">
    <property type="match status" value="1"/>
</dbReference>